<keyword evidence="2" id="KW-1185">Reference proteome</keyword>
<proteinExistence type="predicted"/>
<dbReference type="Proteomes" id="UP000034947">
    <property type="component" value="Unassembled WGS sequence"/>
</dbReference>
<protein>
    <recommendedName>
        <fullName evidence="3">Flavin-nucleotide-binding protein</fullName>
    </recommendedName>
</protein>
<evidence type="ECO:0000313" key="1">
    <source>
        <dbReference type="EMBL" id="KKK22916.1"/>
    </source>
</evidence>
<dbReference type="AlphaFoldDB" id="A0A0F8VII4"/>
<dbReference type="SUPFAM" id="SSF50475">
    <property type="entry name" value="FMN-binding split barrel"/>
    <property type="match status" value="1"/>
</dbReference>
<dbReference type="PANTHER" id="PTHR34071:SF2">
    <property type="entry name" value="FLAVIN-NUCLEOTIDE-BINDING PROTEIN"/>
    <property type="match status" value="1"/>
</dbReference>
<gene>
    <name evidence="1" type="ORF">AOCH_000506</name>
</gene>
<dbReference type="Pfam" id="PF12900">
    <property type="entry name" value="Pyridox_ox_2"/>
    <property type="match status" value="1"/>
</dbReference>
<comment type="caution">
    <text evidence="1">The sequence shown here is derived from an EMBL/GenBank/DDBJ whole genome shotgun (WGS) entry which is preliminary data.</text>
</comment>
<evidence type="ECO:0000313" key="2">
    <source>
        <dbReference type="Proteomes" id="UP000034947"/>
    </source>
</evidence>
<dbReference type="OrthoDB" id="444432at2759"/>
<dbReference type="VEuPathDB" id="FungiDB:P175DRAFT_0519993"/>
<name>A0A0F8VII4_9EURO</name>
<dbReference type="InterPro" id="IPR012349">
    <property type="entry name" value="Split_barrel_FMN-bd"/>
</dbReference>
<dbReference type="InterPro" id="IPR024747">
    <property type="entry name" value="Pyridox_Oxase-rel"/>
</dbReference>
<evidence type="ECO:0008006" key="3">
    <source>
        <dbReference type="Google" id="ProtNLM"/>
    </source>
</evidence>
<dbReference type="PANTHER" id="PTHR34071">
    <property type="entry name" value="5-NITROIMIDAZOLE ANTIBIOTICS RESISTANCE PROTEIN, NIMA-FAMILY-RELATED PROTEIN-RELATED"/>
    <property type="match status" value="1"/>
</dbReference>
<reference evidence="1 2" key="1">
    <citation type="submission" date="2015-02" db="EMBL/GenBank/DDBJ databases">
        <title>Draft Genome Sequences of Two Closely-Related Aflatoxigenic Aspergillus Species Obtained from the Cote d'Ivoire.</title>
        <authorList>
            <person name="Moore G.G."/>
            <person name="Beltz S.B."/>
            <person name="Mack B.M."/>
        </authorList>
    </citation>
    <scope>NUCLEOTIDE SEQUENCE [LARGE SCALE GENOMIC DNA]</scope>
    <source>
        <strain evidence="1 2">SRRC1432</strain>
    </source>
</reference>
<dbReference type="EMBL" id="JYKN01000824">
    <property type="protein sequence ID" value="KKK22916.1"/>
    <property type="molecule type" value="Genomic_DNA"/>
</dbReference>
<sequence>MGKTLVYPKKSPNTVNRYKHRATYDLGAIHSIINSSQVLHVSFNPGPDEPFPAILPMIGQMGSFDYPSARIDEPLDCYLHGYVSSRIMNLARSSEGDGLPICVAASKVDGLILSLTPNSHSYNYRSAILHGYATLVTDEAEKLWAMELITNSVVPDRWRNSRVPPDRAEMSSTVILKVTVVDGSGKIRDGGVGDERKDKDNAEVTGRIWTGVVPVWETFGEPIPSPENEIKEVPEHITSYVGRMNKENADYARSAVGIPLPAEEQH</sequence>
<dbReference type="Gene3D" id="2.30.110.10">
    <property type="entry name" value="Electron Transport, Fmn-binding Protein, Chain A"/>
    <property type="match status" value="1"/>
</dbReference>
<accession>A0A0F8VII4</accession>
<organism evidence="1 2">
    <name type="scientific">Aspergillus ochraceoroseus</name>
    <dbReference type="NCBI Taxonomy" id="138278"/>
    <lineage>
        <taxon>Eukaryota</taxon>
        <taxon>Fungi</taxon>
        <taxon>Dikarya</taxon>
        <taxon>Ascomycota</taxon>
        <taxon>Pezizomycotina</taxon>
        <taxon>Eurotiomycetes</taxon>
        <taxon>Eurotiomycetidae</taxon>
        <taxon>Eurotiales</taxon>
        <taxon>Aspergillaceae</taxon>
        <taxon>Aspergillus</taxon>
        <taxon>Aspergillus subgen. Nidulantes</taxon>
    </lineage>
</organism>